<dbReference type="OrthoDB" id="9788148at2"/>
<proteinExistence type="predicted"/>
<dbReference type="InterPro" id="IPR050664">
    <property type="entry name" value="Octanoyltrans_LipM/LipL"/>
</dbReference>
<dbReference type="Gene3D" id="3.30.930.10">
    <property type="entry name" value="Bira Bifunctional Protein, Domain 2"/>
    <property type="match status" value="1"/>
</dbReference>
<dbReference type="Proteomes" id="UP000029096">
    <property type="component" value="Unassembled WGS sequence"/>
</dbReference>
<dbReference type="PROSITE" id="PS51733">
    <property type="entry name" value="BPL_LPL_CATALYTIC"/>
    <property type="match status" value="1"/>
</dbReference>
<accession>A0A086ZGY9</accession>
<dbReference type="GO" id="GO:0033819">
    <property type="term" value="F:lipoyl(octanoyl) transferase activity"/>
    <property type="evidence" value="ECO:0007669"/>
    <property type="project" value="UniProtKB-EC"/>
</dbReference>
<gene>
    <name evidence="2" type="ORF">BBOH_0591</name>
</gene>
<name>A0A086ZGY9_9BIFI</name>
<evidence type="ECO:0000259" key="1">
    <source>
        <dbReference type="PROSITE" id="PS51733"/>
    </source>
</evidence>
<dbReference type="CDD" id="cd16443">
    <property type="entry name" value="LplA"/>
    <property type="match status" value="1"/>
</dbReference>
<dbReference type="STRING" id="1437606.BBOH_0591"/>
<dbReference type="InterPro" id="IPR045864">
    <property type="entry name" value="aa-tRNA-synth_II/BPL/LPL"/>
</dbReference>
<dbReference type="SUPFAM" id="SSF55681">
    <property type="entry name" value="Class II aaRS and biotin synthetases"/>
    <property type="match status" value="1"/>
</dbReference>
<dbReference type="Pfam" id="PF21948">
    <property type="entry name" value="LplA-B_cat"/>
    <property type="match status" value="1"/>
</dbReference>
<keyword evidence="2" id="KW-0012">Acyltransferase</keyword>
<dbReference type="EC" id="2.3.1.181" evidence="2"/>
<evidence type="ECO:0000313" key="3">
    <source>
        <dbReference type="Proteomes" id="UP000029096"/>
    </source>
</evidence>
<keyword evidence="2" id="KW-0436">Ligase</keyword>
<keyword evidence="3" id="KW-1185">Reference proteome</keyword>
<dbReference type="GO" id="GO:0016874">
    <property type="term" value="F:ligase activity"/>
    <property type="evidence" value="ECO:0007669"/>
    <property type="project" value="UniProtKB-KW"/>
</dbReference>
<dbReference type="AlphaFoldDB" id="A0A086ZGY9"/>
<feature type="domain" description="BPL/LPL catalytic" evidence="1">
    <location>
        <begin position="157"/>
        <end position="343"/>
    </location>
</feature>
<dbReference type="PANTHER" id="PTHR43679">
    <property type="entry name" value="OCTANOYLTRANSFERASE LIPM-RELATED"/>
    <property type="match status" value="1"/>
</dbReference>
<dbReference type="InterPro" id="IPR004143">
    <property type="entry name" value="BPL_LPL_catalytic"/>
</dbReference>
<protein>
    <submittedName>
        <fullName evidence="2">Biotin/lipoate A/B protein ligase</fullName>
        <ecNumber evidence="2">2.3.1.181</ecNumber>
    </submittedName>
</protein>
<sequence length="350" mass="38859">MPGGKLVAVNVRVDDDVPVECALDGDFFVVGGNETQQTSFLKAIGDALIDGEELGSVFRTYSAIRLLGTDAKAIRTAYRRAVQGAKCDAPDAKNRSFRASNTKVKTFDAYETESPLTLFDWRERWQTLKPRVFIDEPRCAKDQMLLEERFAREVACGVRPATVRFWRWSRPAVVVGRFQSIADEVDQVQARRLGFDVVRRPTGGGAMLVEPERVITYSLYAPLDFVAGLSVAQSYRLCDAWLLAAFKQLGLDAHFSGLNDIASQRGKIGGSAQRRYPSRQSGGGAVLHHTMLDWDVHADIMTKVLKVSKEKLSDKAVRSSVKRVDALSRQTDRNQSTMIGSLFDFVSSSI</sequence>
<dbReference type="PANTHER" id="PTHR43679:SF2">
    <property type="entry name" value="OCTANOYL-[GCVH]:PROTEIN N-OCTANOYLTRANSFERASE"/>
    <property type="match status" value="1"/>
</dbReference>
<dbReference type="EMBL" id="JGYP01000002">
    <property type="protein sequence ID" value="KFI45789.1"/>
    <property type="molecule type" value="Genomic_DNA"/>
</dbReference>
<organism evidence="2 3">
    <name type="scientific">Bifidobacterium bohemicum DSM 22767</name>
    <dbReference type="NCBI Taxonomy" id="1437606"/>
    <lineage>
        <taxon>Bacteria</taxon>
        <taxon>Bacillati</taxon>
        <taxon>Actinomycetota</taxon>
        <taxon>Actinomycetes</taxon>
        <taxon>Bifidobacteriales</taxon>
        <taxon>Bifidobacteriaceae</taxon>
        <taxon>Bifidobacterium</taxon>
    </lineage>
</organism>
<dbReference type="eggNOG" id="COG0095">
    <property type="taxonomic scope" value="Bacteria"/>
</dbReference>
<reference evidence="2 3" key="1">
    <citation type="submission" date="2014-03" db="EMBL/GenBank/DDBJ databases">
        <title>Genomics of Bifidobacteria.</title>
        <authorList>
            <person name="Ventura M."/>
            <person name="Milani C."/>
            <person name="Lugli G.A."/>
        </authorList>
    </citation>
    <scope>NUCLEOTIDE SEQUENCE [LARGE SCALE GENOMIC DNA]</scope>
    <source>
        <strain evidence="2 3">DSM 22767</strain>
    </source>
</reference>
<evidence type="ECO:0000313" key="2">
    <source>
        <dbReference type="EMBL" id="KFI45789.1"/>
    </source>
</evidence>
<keyword evidence="2" id="KW-0808">Transferase</keyword>
<comment type="caution">
    <text evidence="2">The sequence shown here is derived from an EMBL/GenBank/DDBJ whole genome shotgun (WGS) entry which is preliminary data.</text>
</comment>